<dbReference type="SUPFAM" id="SSF52172">
    <property type="entry name" value="CheY-like"/>
    <property type="match status" value="1"/>
</dbReference>
<reference evidence="1" key="2">
    <citation type="submission" date="2020-10" db="EMBL/GenBank/DDBJ databases">
        <title>Mucilaginibacter sp. nov., isolated from soil.</title>
        <authorList>
            <person name="Jeon C.O."/>
        </authorList>
    </citation>
    <scope>NUCLEOTIDE SEQUENCE</scope>
    <source>
        <strain evidence="1">R11</strain>
    </source>
</reference>
<dbReference type="AlphaFoldDB" id="A0A965ZDM5"/>
<reference evidence="1" key="1">
    <citation type="submission" date="2020-01" db="EMBL/GenBank/DDBJ databases">
        <authorList>
            <person name="Seo Y.L."/>
        </authorList>
    </citation>
    <scope>NUCLEOTIDE SEQUENCE</scope>
    <source>
        <strain evidence="1">R11</strain>
    </source>
</reference>
<gene>
    <name evidence="1" type="ORF">GSY63_03005</name>
</gene>
<sequence>MVSVLLDFALNGIDGGFWCTKLKSDPEFAVIPIIIFSAYSNDSYF</sequence>
<keyword evidence="2" id="KW-1185">Reference proteome</keyword>
<proteinExistence type="predicted"/>
<dbReference type="EMBL" id="WWEO01000037">
    <property type="protein sequence ID" value="NCD68323.1"/>
    <property type="molecule type" value="Genomic_DNA"/>
</dbReference>
<dbReference type="RefSeq" id="WP_166584349.1">
    <property type="nucleotide sequence ID" value="NZ_WWEO01000037.1"/>
</dbReference>
<dbReference type="InterPro" id="IPR011006">
    <property type="entry name" value="CheY-like_superfamily"/>
</dbReference>
<evidence type="ECO:0000313" key="1">
    <source>
        <dbReference type="EMBL" id="NCD68323.1"/>
    </source>
</evidence>
<name>A0A965ZDM5_9SPHI</name>
<comment type="caution">
    <text evidence="1">The sequence shown here is derived from an EMBL/GenBank/DDBJ whole genome shotgun (WGS) entry which is preliminary data.</text>
</comment>
<organism evidence="1 2">
    <name type="scientific">Mucilaginibacter agri</name>
    <dbReference type="NCBI Taxonomy" id="2695265"/>
    <lineage>
        <taxon>Bacteria</taxon>
        <taxon>Pseudomonadati</taxon>
        <taxon>Bacteroidota</taxon>
        <taxon>Sphingobacteriia</taxon>
        <taxon>Sphingobacteriales</taxon>
        <taxon>Sphingobacteriaceae</taxon>
        <taxon>Mucilaginibacter</taxon>
    </lineage>
</organism>
<accession>A0A965ZDM5</accession>
<protein>
    <submittedName>
        <fullName evidence="1">Uncharacterized protein</fullName>
    </submittedName>
</protein>
<evidence type="ECO:0000313" key="2">
    <source>
        <dbReference type="Proteomes" id="UP000638732"/>
    </source>
</evidence>
<dbReference type="Proteomes" id="UP000638732">
    <property type="component" value="Unassembled WGS sequence"/>
</dbReference>